<gene>
    <name evidence="7" type="ORF">I7412_17080</name>
</gene>
<feature type="transmembrane region" description="Helical" evidence="5">
    <location>
        <begin position="105"/>
        <end position="128"/>
    </location>
</feature>
<evidence type="ECO:0000256" key="4">
    <source>
        <dbReference type="ARBA" id="ARBA00023136"/>
    </source>
</evidence>
<dbReference type="PANTHER" id="PTHR43229:SF2">
    <property type="entry name" value="NODULATION PROTEIN J"/>
    <property type="match status" value="1"/>
</dbReference>
<feature type="transmembrane region" description="Helical" evidence="5">
    <location>
        <begin position="140"/>
        <end position="166"/>
    </location>
</feature>
<dbReference type="EMBL" id="JAEACQ010000196">
    <property type="protein sequence ID" value="MBL7628839.1"/>
    <property type="molecule type" value="Genomic_DNA"/>
</dbReference>
<dbReference type="InterPro" id="IPR013525">
    <property type="entry name" value="ABC2_TM"/>
</dbReference>
<keyword evidence="4 5" id="KW-0472">Membrane</keyword>
<dbReference type="Proteomes" id="UP000604475">
    <property type="component" value="Unassembled WGS sequence"/>
</dbReference>
<dbReference type="PANTHER" id="PTHR43229">
    <property type="entry name" value="NODULATION PROTEIN J"/>
    <property type="match status" value="1"/>
</dbReference>
<dbReference type="AlphaFoldDB" id="A0A937RK71"/>
<sequence>MGEGREPVRQAVGGQPAELSGLAAPDGRPGLGATVAAAAGLAPAGLGVVPAVPDRTPFPAAFAAVYRGQIARGKVARMPLMFVATLQSVGILALLRGVVDIDDAAICAQVVAGCTVLVVAFVALNLLAQRFGALRAAGALDYYLTLPVPGSAVVLGTAASYATFAVPGVVVTAVTGALMFDLPLSGLWVLAPVALLAGASLAGIGAAFGLLAPRPELATIAGQLGMSVVLFAGIIPADRLPGIGWLARDLLPSSYAVDALSATFLPAARWATVALDLGVCALVALVTLAAAAAALRRAGTA</sequence>
<feature type="transmembrane region" description="Helical" evidence="5">
    <location>
        <begin position="267"/>
        <end position="295"/>
    </location>
</feature>
<evidence type="ECO:0000313" key="8">
    <source>
        <dbReference type="Proteomes" id="UP000604475"/>
    </source>
</evidence>
<evidence type="ECO:0000256" key="1">
    <source>
        <dbReference type="ARBA" id="ARBA00004141"/>
    </source>
</evidence>
<evidence type="ECO:0000259" key="6">
    <source>
        <dbReference type="Pfam" id="PF01061"/>
    </source>
</evidence>
<proteinExistence type="predicted"/>
<dbReference type="Pfam" id="PF01061">
    <property type="entry name" value="ABC2_membrane"/>
    <property type="match status" value="1"/>
</dbReference>
<keyword evidence="2 5" id="KW-0812">Transmembrane</keyword>
<dbReference type="GO" id="GO:0016020">
    <property type="term" value="C:membrane"/>
    <property type="evidence" value="ECO:0007669"/>
    <property type="project" value="UniProtKB-SubCell"/>
</dbReference>
<name>A0A937RK71_9ACTN</name>
<evidence type="ECO:0000256" key="2">
    <source>
        <dbReference type="ARBA" id="ARBA00022692"/>
    </source>
</evidence>
<comment type="caution">
    <text evidence="7">The sequence shown here is derived from an EMBL/GenBank/DDBJ whole genome shotgun (WGS) entry which is preliminary data.</text>
</comment>
<feature type="transmembrane region" description="Helical" evidence="5">
    <location>
        <begin position="186"/>
        <end position="212"/>
    </location>
</feature>
<evidence type="ECO:0000313" key="7">
    <source>
        <dbReference type="EMBL" id="MBL7628839.1"/>
    </source>
</evidence>
<accession>A0A937RK71</accession>
<evidence type="ECO:0000256" key="3">
    <source>
        <dbReference type="ARBA" id="ARBA00022989"/>
    </source>
</evidence>
<feature type="transmembrane region" description="Helical" evidence="5">
    <location>
        <begin position="224"/>
        <end position="247"/>
    </location>
</feature>
<evidence type="ECO:0000256" key="5">
    <source>
        <dbReference type="SAM" id="Phobius"/>
    </source>
</evidence>
<comment type="subcellular location">
    <subcellularLocation>
        <location evidence="1">Membrane</location>
        <topology evidence="1">Multi-pass membrane protein</topology>
    </subcellularLocation>
</comment>
<feature type="transmembrane region" description="Helical" evidence="5">
    <location>
        <begin position="80"/>
        <end position="99"/>
    </location>
</feature>
<keyword evidence="3 5" id="KW-1133">Transmembrane helix</keyword>
<dbReference type="GO" id="GO:0140359">
    <property type="term" value="F:ABC-type transporter activity"/>
    <property type="evidence" value="ECO:0007669"/>
    <property type="project" value="InterPro"/>
</dbReference>
<dbReference type="InterPro" id="IPR051784">
    <property type="entry name" value="Nod_factor_ABC_transporter"/>
</dbReference>
<protein>
    <submittedName>
        <fullName evidence="7">ABC transporter permease</fullName>
    </submittedName>
</protein>
<feature type="domain" description="ABC-2 type transporter transmembrane" evidence="6">
    <location>
        <begin position="84"/>
        <end position="264"/>
    </location>
</feature>
<organism evidence="7 8">
    <name type="scientific">Frankia nepalensis</name>
    <dbReference type="NCBI Taxonomy" id="1836974"/>
    <lineage>
        <taxon>Bacteria</taxon>
        <taxon>Bacillati</taxon>
        <taxon>Actinomycetota</taxon>
        <taxon>Actinomycetes</taxon>
        <taxon>Frankiales</taxon>
        <taxon>Frankiaceae</taxon>
        <taxon>Frankia</taxon>
    </lineage>
</organism>
<reference evidence="7" key="1">
    <citation type="submission" date="2020-12" db="EMBL/GenBank/DDBJ databases">
        <title>Genomic characterization of non-nitrogen-fixing Frankia strains.</title>
        <authorList>
            <person name="Carlos-Shanley C."/>
            <person name="Guerra T."/>
            <person name="Hahn D."/>
        </authorList>
    </citation>
    <scope>NUCLEOTIDE SEQUENCE</scope>
    <source>
        <strain evidence="7">CN6</strain>
    </source>
</reference>
<keyword evidence="8" id="KW-1185">Reference proteome</keyword>